<name>A0A7X1AXJ3_9BACT</name>
<dbReference type="Proteomes" id="UP000525652">
    <property type="component" value="Unassembled WGS sequence"/>
</dbReference>
<dbReference type="RefSeq" id="WP_185692547.1">
    <property type="nucleotide sequence ID" value="NZ_JACHVA010000076.1"/>
</dbReference>
<reference evidence="2 3" key="1">
    <citation type="submission" date="2020-07" db="EMBL/GenBank/DDBJ databases">
        <authorList>
            <person name="Feng X."/>
        </authorList>
    </citation>
    <scope>NUCLEOTIDE SEQUENCE [LARGE SCALE GENOMIC DNA]</scope>
    <source>
        <strain evidence="2 3">JCM14086</strain>
    </source>
</reference>
<keyword evidence="1" id="KW-1133">Transmembrane helix</keyword>
<feature type="transmembrane region" description="Helical" evidence="1">
    <location>
        <begin position="27"/>
        <end position="46"/>
    </location>
</feature>
<dbReference type="AlphaFoldDB" id="A0A7X1AXJ3"/>
<organism evidence="2 3">
    <name type="scientific">Puniceicoccus vermicola</name>
    <dbReference type="NCBI Taxonomy" id="388746"/>
    <lineage>
        <taxon>Bacteria</taxon>
        <taxon>Pseudomonadati</taxon>
        <taxon>Verrucomicrobiota</taxon>
        <taxon>Opitutia</taxon>
        <taxon>Puniceicoccales</taxon>
        <taxon>Puniceicoccaceae</taxon>
        <taxon>Puniceicoccus</taxon>
    </lineage>
</organism>
<accession>A0A7X1AXJ3</accession>
<feature type="transmembrane region" description="Helical" evidence="1">
    <location>
        <begin position="136"/>
        <end position="155"/>
    </location>
</feature>
<sequence length="199" mass="20915">MSQNPVPSPFLNVSPEILQRHAKSAKIAGIVCILIGIAAMAIPGVFTLGIEIFIGSLLLVAGLTQVFAAVGSIGSRHWFLALLTGILTTAVGILFLTNPLKGIITLTALLGIFFLASGIVRLIYSFQLSGKGSAGVSIFNAIVTIILGALVLSGWPESSPVILGIFLGIDLIFFGLFLLTYSSACKRFSEEKGRPPESL</sequence>
<dbReference type="PANTHER" id="PTHR34989:SF1">
    <property type="entry name" value="PROTEIN HDED"/>
    <property type="match status" value="1"/>
</dbReference>
<protein>
    <submittedName>
        <fullName evidence="2">HdeD family acid-resistance protein</fullName>
    </submittedName>
</protein>
<feature type="transmembrane region" description="Helical" evidence="1">
    <location>
        <begin position="103"/>
        <end position="124"/>
    </location>
</feature>
<feature type="transmembrane region" description="Helical" evidence="1">
    <location>
        <begin position="161"/>
        <end position="184"/>
    </location>
</feature>
<dbReference type="GO" id="GO:0005886">
    <property type="term" value="C:plasma membrane"/>
    <property type="evidence" value="ECO:0007669"/>
    <property type="project" value="TreeGrafter"/>
</dbReference>
<dbReference type="InterPro" id="IPR052712">
    <property type="entry name" value="Acid_resist_chaperone_HdeD"/>
</dbReference>
<dbReference type="InterPro" id="IPR005325">
    <property type="entry name" value="DUF308_memb"/>
</dbReference>
<dbReference type="PANTHER" id="PTHR34989">
    <property type="entry name" value="PROTEIN HDED"/>
    <property type="match status" value="1"/>
</dbReference>
<evidence type="ECO:0000313" key="2">
    <source>
        <dbReference type="EMBL" id="MBC2601841.1"/>
    </source>
</evidence>
<keyword evidence="1" id="KW-0812">Transmembrane</keyword>
<gene>
    <name evidence="2" type="ORF">H5P30_08625</name>
</gene>
<dbReference type="Pfam" id="PF03729">
    <property type="entry name" value="DUF308"/>
    <property type="match status" value="1"/>
</dbReference>
<evidence type="ECO:0000313" key="3">
    <source>
        <dbReference type="Proteomes" id="UP000525652"/>
    </source>
</evidence>
<keyword evidence="3" id="KW-1185">Reference proteome</keyword>
<evidence type="ECO:0000256" key="1">
    <source>
        <dbReference type="SAM" id="Phobius"/>
    </source>
</evidence>
<comment type="caution">
    <text evidence="2">The sequence shown here is derived from an EMBL/GenBank/DDBJ whole genome shotgun (WGS) entry which is preliminary data.</text>
</comment>
<dbReference type="EMBL" id="JACHVA010000076">
    <property type="protein sequence ID" value="MBC2601841.1"/>
    <property type="molecule type" value="Genomic_DNA"/>
</dbReference>
<proteinExistence type="predicted"/>
<feature type="transmembrane region" description="Helical" evidence="1">
    <location>
        <begin position="52"/>
        <end position="71"/>
    </location>
</feature>
<keyword evidence="1" id="KW-0472">Membrane</keyword>
<feature type="transmembrane region" description="Helical" evidence="1">
    <location>
        <begin position="78"/>
        <end position="97"/>
    </location>
</feature>